<comment type="caution">
    <text evidence="2">The sequence shown here is derived from an EMBL/GenBank/DDBJ whole genome shotgun (WGS) entry which is preliminary data.</text>
</comment>
<keyword evidence="1" id="KW-0472">Membrane</keyword>
<accession>A0ABM9CL84</accession>
<dbReference type="Proteomes" id="UP000838686">
    <property type="component" value="Unassembled WGS sequence"/>
</dbReference>
<evidence type="ECO:0000313" key="2">
    <source>
        <dbReference type="EMBL" id="CAH1216498.1"/>
    </source>
</evidence>
<name>A0ABM9CL84_9BACL</name>
<evidence type="ECO:0000313" key="3">
    <source>
        <dbReference type="Proteomes" id="UP000838686"/>
    </source>
</evidence>
<keyword evidence="1" id="KW-1133">Transmembrane helix</keyword>
<evidence type="ECO:0000256" key="1">
    <source>
        <dbReference type="SAM" id="Phobius"/>
    </source>
</evidence>
<feature type="transmembrane region" description="Helical" evidence="1">
    <location>
        <begin position="9"/>
        <end position="28"/>
    </location>
</feature>
<keyword evidence="1" id="KW-0812">Transmembrane</keyword>
<dbReference type="RefSeq" id="WP_236344482.1">
    <property type="nucleotide sequence ID" value="NZ_CAKMMF010000026.1"/>
</dbReference>
<gene>
    <name evidence="2" type="ORF">PAECIP111893_04140</name>
</gene>
<proteinExistence type="predicted"/>
<dbReference type="EMBL" id="CAKMMF010000026">
    <property type="protein sequence ID" value="CAH1216498.1"/>
    <property type="molecule type" value="Genomic_DNA"/>
</dbReference>
<keyword evidence="3" id="KW-1185">Reference proteome</keyword>
<protein>
    <submittedName>
        <fullName evidence="2">Uncharacterized protein</fullName>
    </submittedName>
</protein>
<reference evidence="2" key="1">
    <citation type="submission" date="2022-01" db="EMBL/GenBank/DDBJ databases">
        <authorList>
            <person name="Criscuolo A."/>
        </authorList>
    </citation>
    <scope>NUCLEOTIDE SEQUENCE</scope>
    <source>
        <strain evidence="2">CIP111893</strain>
    </source>
</reference>
<organism evidence="2 3">
    <name type="scientific">Paenibacillus plantiphilus</name>
    <dbReference type="NCBI Taxonomy" id="2905650"/>
    <lineage>
        <taxon>Bacteria</taxon>
        <taxon>Bacillati</taxon>
        <taxon>Bacillota</taxon>
        <taxon>Bacilli</taxon>
        <taxon>Bacillales</taxon>
        <taxon>Paenibacillaceae</taxon>
        <taxon>Paenibacillus</taxon>
    </lineage>
</organism>
<sequence length="127" mass="14245">MRKEAKRDIIAVVLLAFVICVVFLVTWINKTNNDSADITRFTDASIQLNSFVRNYDSLTPLELMTADLDPQTFIDAATYAPDQGTSNELQYIAELIARYNDGAGVEVLLEATALLNEVIPHFRETVY</sequence>